<evidence type="ECO:0000256" key="4">
    <source>
        <dbReference type="ARBA" id="ARBA00023033"/>
    </source>
</evidence>
<dbReference type="Proteomes" id="UP000533598">
    <property type="component" value="Unassembled WGS sequence"/>
</dbReference>
<dbReference type="InterPro" id="IPR036188">
    <property type="entry name" value="FAD/NAD-bd_sf"/>
</dbReference>
<dbReference type="RefSeq" id="WP_185004144.1">
    <property type="nucleotide sequence ID" value="NZ_BAAAUI010000004.1"/>
</dbReference>
<dbReference type="PRINTS" id="PR00420">
    <property type="entry name" value="RNGMNOXGNASE"/>
</dbReference>
<dbReference type="InterPro" id="IPR002938">
    <property type="entry name" value="FAD-bd"/>
</dbReference>
<keyword evidence="7" id="KW-1185">Reference proteome</keyword>
<sequence>MSSPHIAVIGGGTGGLGLAHALHNAGISVSVHERHRVRTERLQGYRVSLNPDGSRALSRCLSARRWQEFLDHCVEADYGDQVLTDTQLRERLRLRAAPRKVVADRAEATNDIQRSTLQTLLASGLEDIVHYDQDFTRYEHLPNGQVRCHFADGGSTVADLVVGADGGRSRVRAQLLPTAKRHDTGMFIVAGKYLLTEERAQNLPAQLRTGITGALEMRGCSLMSMPIRQNKNGGVNDETYQHNPVLFDNTVDYLLWSYNASPSHHPGLTRGADPHTLRELVGSLIADWHPGLRRMVADTEAETISLLPVHTADPVRPWPTTRVTLLGDAIHSMTPFLGLGAGTALRDARLLADRIIEVANGGRDLLAAVGEYEREMLDYGFAAVADSRRASRMFLADNAFARLAFGAASRLLTAFPSLQQKFVNQ</sequence>
<feature type="domain" description="FAD-binding" evidence="5">
    <location>
        <begin position="6"/>
        <end position="182"/>
    </location>
</feature>
<comment type="caution">
    <text evidence="6">The sequence shown here is derived from an EMBL/GenBank/DDBJ whole genome shotgun (WGS) entry which is preliminary data.</text>
</comment>
<evidence type="ECO:0000256" key="3">
    <source>
        <dbReference type="ARBA" id="ARBA00023002"/>
    </source>
</evidence>
<dbReference type="AlphaFoldDB" id="A0A7W7CBT5"/>
<organism evidence="6 7">
    <name type="scientific">Crossiella cryophila</name>
    <dbReference type="NCBI Taxonomy" id="43355"/>
    <lineage>
        <taxon>Bacteria</taxon>
        <taxon>Bacillati</taxon>
        <taxon>Actinomycetota</taxon>
        <taxon>Actinomycetes</taxon>
        <taxon>Pseudonocardiales</taxon>
        <taxon>Pseudonocardiaceae</taxon>
        <taxon>Crossiella</taxon>
    </lineage>
</organism>
<keyword evidence="2" id="KW-0274">FAD</keyword>
<dbReference type="Pfam" id="PF01494">
    <property type="entry name" value="FAD_binding_3"/>
    <property type="match status" value="2"/>
</dbReference>
<dbReference type="PANTHER" id="PTHR47178">
    <property type="entry name" value="MONOOXYGENASE, FAD-BINDING"/>
    <property type="match status" value="1"/>
</dbReference>
<gene>
    <name evidence="6" type="ORF">HNR67_004413</name>
</gene>
<evidence type="ECO:0000256" key="2">
    <source>
        <dbReference type="ARBA" id="ARBA00022827"/>
    </source>
</evidence>
<name>A0A7W7CBT5_9PSEU</name>
<proteinExistence type="predicted"/>
<evidence type="ECO:0000313" key="7">
    <source>
        <dbReference type="Proteomes" id="UP000533598"/>
    </source>
</evidence>
<feature type="domain" description="FAD-binding" evidence="5">
    <location>
        <begin position="297"/>
        <end position="367"/>
    </location>
</feature>
<evidence type="ECO:0000256" key="1">
    <source>
        <dbReference type="ARBA" id="ARBA00022630"/>
    </source>
</evidence>
<evidence type="ECO:0000259" key="5">
    <source>
        <dbReference type="Pfam" id="PF01494"/>
    </source>
</evidence>
<dbReference type="PANTHER" id="PTHR47178:SF5">
    <property type="entry name" value="FAD-BINDING DOMAIN-CONTAINING PROTEIN"/>
    <property type="match status" value="1"/>
</dbReference>
<dbReference type="EMBL" id="JACHMH010000001">
    <property type="protein sequence ID" value="MBB4678295.1"/>
    <property type="molecule type" value="Genomic_DNA"/>
</dbReference>
<keyword evidence="4" id="KW-0503">Monooxygenase</keyword>
<accession>A0A7W7CBT5</accession>
<dbReference type="SUPFAM" id="SSF51905">
    <property type="entry name" value="FAD/NAD(P)-binding domain"/>
    <property type="match status" value="1"/>
</dbReference>
<keyword evidence="3" id="KW-0560">Oxidoreductase</keyword>
<keyword evidence="1" id="KW-0285">Flavoprotein</keyword>
<dbReference type="GO" id="GO:0004497">
    <property type="term" value="F:monooxygenase activity"/>
    <property type="evidence" value="ECO:0007669"/>
    <property type="project" value="UniProtKB-KW"/>
</dbReference>
<reference evidence="6 7" key="1">
    <citation type="submission" date="2020-08" db="EMBL/GenBank/DDBJ databases">
        <title>Sequencing the genomes of 1000 actinobacteria strains.</title>
        <authorList>
            <person name="Klenk H.-P."/>
        </authorList>
    </citation>
    <scope>NUCLEOTIDE SEQUENCE [LARGE SCALE GENOMIC DNA]</scope>
    <source>
        <strain evidence="6 7">DSM 44230</strain>
    </source>
</reference>
<dbReference type="GO" id="GO:0071949">
    <property type="term" value="F:FAD binding"/>
    <property type="evidence" value="ECO:0007669"/>
    <property type="project" value="InterPro"/>
</dbReference>
<protein>
    <submittedName>
        <fullName evidence="6">2-polyprenyl-6-methoxyphenol hydroxylase-like FAD-dependent oxidoreductase</fullName>
    </submittedName>
</protein>
<dbReference type="Gene3D" id="3.50.50.60">
    <property type="entry name" value="FAD/NAD(P)-binding domain"/>
    <property type="match status" value="1"/>
</dbReference>
<evidence type="ECO:0000313" key="6">
    <source>
        <dbReference type="EMBL" id="MBB4678295.1"/>
    </source>
</evidence>